<name>A0A7I7RFJ4_MYCCF</name>
<dbReference type="CDD" id="cd07571">
    <property type="entry name" value="ALP_N-acyl_transferase"/>
    <property type="match status" value="1"/>
</dbReference>
<dbReference type="PANTHER" id="PTHR38686:SF1">
    <property type="entry name" value="APOLIPOPROTEIN N-ACYLTRANSFERASE"/>
    <property type="match status" value="1"/>
</dbReference>
<evidence type="ECO:0000256" key="3">
    <source>
        <dbReference type="ARBA" id="ARBA00022679"/>
    </source>
</evidence>
<keyword evidence="4 8" id="KW-0812">Transmembrane</keyword>
<dbReference type="Gene3D" id="3.60.110.10">
    <property type="entry name" value="Carbon-nitrogen hydrolase"/>
    <property type="match status" value="1"/>
</dbReference>
<keyword evidence="7 8" id="KW-0012">Acyltransferase</keyword>
<dbReference type="PROSITE" id="PS50263">
    <property type="entry name" value="CN_HYDROLASE"/>
    <property type="match status" value="1"/>
</dbReference>
<comment type="pathway">
    <text evidence="8">Protein modification; lipoprotein biosynthesis (N-acyl transfer).</text>
</comment>
<evidence type="ECO:0000256" key="5">
    <source>
        <dbReference type="ARBA" id="ARBA00022989"/>
    </source>
</evidence>
<evidence type="ECO:0000256" key="4">
    <source>
        <dbReference type="ARBA" id="ARBA00022692"/>
    </source>
</evidence>
<comment type="subcellular location">
    <subcellularLocation>
        <location evidence="1 8">Cell membrane</location>
        <topology evidence="1 8">Multi-pass membrane protein</topology>
    </subcellularLocation>
</comment>
<evidence type="ECO:0000256" key="8">
    <source>
        <dbReference type="HAMAP-Rule" id="MF_01148"/>
    </source>
</evidence>
<keyword evidence="6 8" id="KW-0472">Membrane</keyword>
<sequence>MLGYASAVLAGALPALAFPAPAWWWLAWFGLVPLVFVVRAAPTAGQGAVRAWLGMATFICFTQYWLWPSAGPLLLVLAAGLGALWLPFGWAAHRLLAGELTGRGSLAAVAVLPSLWVLAEAVRSWDRLGGPWAVLGASQWNQPATLASASLGGVWLVSFLVVAVNTAVVVAVLLRRPWAIALPVVLIAIGPVWFWLAPAPGPGPSMRVALVQPGDIDDATARQAASERLTDGLRGQQVDLAVWGESSVAVDLAAHPDVAARLADLSRRVGADLLVNVDARAPSGGIYKTSVLIGPDGVRGSYAKTRLVPFGEYVPLRGLLDWATSGTGAADEDRRRGDGPVVLHTDGVAVGPLISFETLFSDLARREVELGADLLAYQSATSSYQGSWAQPQLATMPAVHTVETGHPAVHAAISGVSSAFDAQGRRLAWSPAAERGATVVDVPLAARATAYLRWGDWVVGVALLVVTAWCARSARRSWTGARRWQAPNRAGGPRWWTTRRCRPPEGRP</sequence>
<gene>
    <name evidence="11" type="primary">lnt_2</name>
    <name evidence="8" type="synonym">lnt</name>
    <name evidence="11" type="ORF">MCEL_09700</name>
</gene>
<dbReference type="EMBL" id="AP022591">
    <property type="protein sequence ID" value="BBY42675.1"/>
    <property type="molecule type" value="Genomic_DNA"/>
</dbReference>
<dbReference type="Proteomes" id="UP000466431">
    <property type="component" value="Chromosome"/>
</dbReference>
<dbReference type="InterPro" id="IPR004563">
    <property type="entry name" value="Apolipo_AcylTrfase"/>
</dbReference>
<dbReference type="EC" id="2.3.1.269" evidence="8"/>
<comment type="catalytic activity">
    <reaction evidence="8">
        <text>N-terminal S-1,2-diacyl-sn-glyceryl-L-cysteinyl-[lipoprotein] + a glycerophospholipid = N-acyl-S-1,2-diacyl-sn-glyceryl-L-cysteinyl-[lipoprotein] + a 2-acyl-sn-glycero-3-phospholipid + H(+)</text>
        <dbReference type="Rhea" id="RHEA:48228"/>
        <dbReference type="Rhea" id="RHEA-COMP:14681"/>
        <dbReference type="Rhea" id="RHEA-COMP:14684"/>
        <dbReference type="ChEBI" id="CHEBI:15378"/>
        <dbReference type="ChEBI" id="CHEBI:136912"/>
        <dbReference type="ChEBI" id="CHEBI:140656"/>
        <dbReference type="ChEBI" id="CHEBI:140657"/>
        <dbReference type="ChEBI" id="CHEBI:140660"/>
        <dbReference type="EC" id="2.3.1.269"/>
    </reaction>
</comment>
<evidence type="ECO:0000313" key="11">
    <source>
        <dbReference type="EMBL" id="BBY42675.1"/>
    </source>
</evidence>
<dbReference type="NCBIfam" id="TIGR00546">
    <property type="entry name" value="lnt"/>
    <property type="match status" value="1"/>
</dbReference>
<keyword evidence="11" id="KW-0449">Lipoprotein</keyword>
<keyword evidence="3 8" id="KW-0808">Transferase</keyword>
<dbReference type="InterPro" id="IPR045378">
    <property type="entry name" value="LNT_N"/>
</dbReference>
<dbReference type="InterPro" id="IPR003010">
    <property type="entry name" value="C-N_Hydrolase"/>
</dbReference>
<dbReference type="UniPathway" id="UPA00666"/>
<comment type="similarity">
    <text evidence="8">Belongs to the CN hydrolase family. Apolipoprotein N-acyltransferase subfamily.</text>
</comment>
<evidence type="ECO:0000256" key="9">
    <source>
        <dbReference type="SAM" id="MobiDB-lite"/>
    </source>
</evidence>
<keyword evidence="2 8" id="KW-1003">Cell membrane</keyword>
<dbReference type="SUPFAM" id="SSF56317">
    <property type="entry name" value="Carbon-nitrogen hydrolase"/>
    <property type="match status" value="1"/>
</dbReference>
<dbReference type="InterPro" id="IPR036526">
    <property type="entry name" value="C-N_Hydrolase_sf"/>
</dbReference>
<evidence type="ECO:0000259" key="10">
    <source>
        <dbReference type="PROSITE" id="PS50263"/>
    </source>
</evidence>
<feature type="domain" description="CN hydrolase" evidence="10">
    <location>
        <begin position="206"/>
        <end position="444"/>
    </location>
</feature>
<feature type="transmembrane region" description="Helical" evidence="8">
    <location>
        <begin position="104"/>
        <end position="125"/>
    </location>
</feature>
<feature type="transmembrane region" description="Helical" evidence="8">
    <location>
        <begin position="73"/>
        <end position="92"/>
    </location>
</feature>
<evidence type="ECO:0000256" key="6">
    <source>
        <dbReference type="ARBA" id="ARBA00023136"/>
    </source>
</evidence>
<feature type="transmembrane region" description="Helical" evidence="8">
    <location>
        <begin position="178"/>
        <end position="196"/>
    </location>
</feature>
<evidence type="ECO:0000256" key="7">
    <source>
        <dbReference type="ARBA" id="ARBA00023315"/>
    </source>
</evidence>
<keyword evidence="5 8" id="KW-1133">Transmembrane helix</keyword>
<dbReference type="KEGG" id="mcee:MCEL_09700"/>
<comment type="caution">
    <text evidence="8">Lacks conserved residue(s) required for the propagation of feature annotation.</text>
</comment>
<dbReference type="AlphaFoldDB" id="A0A7I7RFJ4"/>
<feature type="transmembrane region" description="Helical" evidence="8">
    <location>
        <begin position="51"/>
        <end position="67"/>
    </location>
</feature>
<dbReference type="GO" id="GO:0005886">
    <property type="term" value="C:plasma membrane"/>
    <property type="evidence" value="ECO:0007669"/>
    <property type="project" value="UniProtKB-SubCell"/>
</dbReference>
<comment type="function">
    <text evidence="8">Catalyzes the phospholipid dependent N-acylation of the N-terminal cysteine of apolipoprotein, the last step in lipoprotein maturation.</text>
</comment>
<protein>
    <recommendedName>
        <fullName evidence="8">Apolipoprotein N-acyltransferase</fullName>
        <shortName evidence="8">ALP N-acyltransferase</shortName>
        <ecNumber evidence="8">2.3.1.269</ecNumber>
    </recommendedName>
</protein>
<feature type="transmembrane region" description="Helical" evidence="8">
    <location>
        <begin position="145"/>
        <end position="171"/>
    </location>
</feature>
<dbReference type="Pfam" id="PF20154">
    <property type="entry name" value="LNT_N"/>
    <property type="match status" value="1"/>
</dbReference>
<feature type="region of interest" description="Disordered" evidence="9">
    <location>
        <begin position="485"/>
        <end position="508"/>
    </location>
</feature>
<dbReference type="GO" id="GO:0016410">
    <property type="term" value="F:N-acyltransferase activity"/>
    <property type="evidence" value="ECO:0007669"/>
    <property type="project" value="UniProtKB-UniRule"/>
</dbReference>
<accession>A0A7I7RFJ4</accession>
<reference evidence="11 12" key="1">
    <citation type="journal article" date="2019" name="Emerg. Microbes Infect.">
        <title>Comprehensive subspecies identification of 175 nontuberculous mycobacteria species based on 7547 genomic profiles.</title>
        <authorList>
            <person name="Matsumoto Y."/>
            <person name="Kinjo T."/>
            <person name="Motooka D."/>
            <person name="Nabeya D."/>
            <person name="Jung N."/>
            <person name="Uechi K."/>
            <person name="Horii T."/>
            <person name="Iida T."/>
            <person name="Fujita J."/>
            <person name="Nakamura S."/>
        </authorList>
    </citation>
    <scope>NUCLEOTIDE SEQUENCE [LARGE SCALE GENOMIC DNA]</scope>
    <source>
        <strain evidence="11 12">JCM 18439</strain>
    </source>
</reference>
<evidence type="ECO:0000256" key="2">
    <source>
        <dbReference type="ARBA" id="ARBA00022475"/>
    </source>
</evidence>
<dbReference type="GO" id="GO:0042158">
    <property type="term" value="P:lipoprotein biosynthetic process"/>
    <property type="evidence" value="ECO:0007669"/>
    <property type="project" value="UniProtKB-UniRule"/>
</dbReference>
<evidence type="ECO:0000256" key="1">
    <source>
        <dbReference type="ARBA" id="ARBA00004651"/>
    </source>
</evidence>
<evidence type="ECO:0000313" key="12">
    <source>
        <dbReference type="Proteomes" id="UP000466431"/>
    </source>
</evidence>
<dbReference type="HAMAP" id="MF_01148">
    <property type="entry name" value="Lnt"/>
    <property type="match status" value="1"/>
</dbReference>
<organism evidence="11 12">
    <name type="scientific">Mycolicibacterium celeriflavum</name>
    <name type="common">Mycobacterium celeriflavum</name>
    <dbReference type="NCBI Taxonomy" id="1249101"/>
    <lineage>
        <taxon>Bacteria</taxon>
        <taxon>Bacillati</taxon>
        <taxon>Actinomycetota</taxon>
        <taxon>Actinomycetes</taxon>
        <taxon>Mycobacteriales</taxon>
        <taxon>Mycobacteriaceae</taxon>
        <taxon>Mycolicibacterium</taxon>
    </lineage>
</organism>
<dbReference type="Pfam" id="PF00795">
    <property type="entry name" value="CN_hydrolase"/>
    <property type="match status" value="1"/>
</dbReference>
<proteinExistence type="inferred from homology"/>
<dbReference type="PANTHER" id="PTHR38686">
    <property type="entry name" value="APOLIPOPROTEIN N-ACYLTRANSFERASE"/>
    <property type="match status" value="1"/>
</dbReference>
<keyword evidence="12" id="KW-1185">Reference proteome</keyword>